<feature type="compositionally biased region" description="Basic residues" evidence="1">
    <location>
        <begin position="62"/>
        <end position="77"/>
    </location>
</feature>
<accession>A0A2A2J675</accession>
<evidence type="ECO:0000313" key="2">
    <source>
        <dbReference type="EMBL" id="PAV57124.1"/>
    </source>
</evidence>
<sequence>MMLHKSTNTTQEPGPSSMDIGPSGSRTNKPRKRAEPQMSSPIIAITSRRKRSAESADLTKITGKRKSSACGLVKKKGWRESGRKLSEALPAALRNPSNILRRSSAQQQQQAKKPLGPSLSWDPEHRSRSPSGSSRSRVHSDGSNDPSNSETPDNDKCGIEEPRFELEITCPHCLLVAEYRKSLLKSQLENAVIRLARRLGSQQASHRDDGLRGPFGTPDIVVSSISSDDEEGGSMERYNTGSEKGSSLQTSEARHVIINYCQFFYRKYTI</sequence>
<feature type="compositionally biased region" description="Polar residues" evidence="1">
    <location>
        <begin position="237"/>
        <end position="246"/>
    </location>
</feature>
<dbReference type="STRING" id="2018661.A0A2A2J675"/>
<proteinExistence type="predicted"/>
<evidence type="ECO:0000256" key="1">
    <source>
        <dbReference type="SAM" id="MobiDB-lite"/>
    </source>
</evidence>
<evidence type="ECO:0000313" key="3">
    <source>
        <dbReference type="Proteomes" id="UP000218231"/>
    </source>
</evidence>
<feature type="compositionally biased region" description="Low complexity" evidence="1">
    <location>
        <begin position="101"/>
        <end position="113"/>
    </location>
</feature>
<gene>
    <name evidence="2" type="ORF">WR25_26148</name>
</gene>
<feature type="region of interest" description="Disordered" evidence="1">
    <location>
        <begin position="101"/>
        <end position="158"/>
    </location>
</feature>
<dbReference type="Proteomes" id="UP000218231">
    <property type="component" value="Unassembled WGS sequence"/>
</dbReference>
<protein>
    <submittedName>
        <fullName evidence="2">Uncharacterized protein</fullName>
    </submittedName>
</protein>
<comment type="caution">
    <text evidence="2">The sequence shown here is derived from an EMBL/GenBank/DDBJ whole genome shotgun (WGS) entry which is preliminary data.</text>
</comment>
<keyword evidence="3" id="KW-1185">Reference proteome</keyword>
<dbReference type="EMBL" id="LIAE01010657">
    <property type="protein sequence ID" value="PAV57124.1"/>
    <property type="molecule type" value="Genomic_DNA"/>
</dbReference>
<dbReference type="AlphaFoldDB" id="A0A2A2J675"/>
<feature type="compositionally biased region" description="Polar residues" evidence="1">
    <location>
        <begin position="1"/>
        <end position="14"/>
    </location>
</feature>
<name>A0A2A2J675_9BILA</name>
<dbReference type="OrthoDB" id="5866700at2759"/>
<feature type="region of interest" description="Disordered" evidence="1">
    <location>
        <begin position="1"/>
        <end position="82"/>
    </location>
</feature>
<reference evidence="2 3" key="1">
    <citation type="journal article" date="2017" name="Curr. Biol.">
        <title>Genome architecture and evolution of a unichromosomal asexual nematode.</title>
        <authorList>
            <person name="Fradin H."/>
            <person name="Zegar C."/>
            <person name="Gutwein M."/>
            <person name="Lucas J."/>
            <person name="Kovtun M."/>
            <person name="Corcoran D."/>
            <person name="Baugh L.R."/>
            <person name="Kiontke K."/>
            <person name="Gunsalus K."/>
            <person name="Fitch D.H."/>
            <person name="Piano F."/>
        </authorList>
    </citation>
    <scope>NUCLEOTIDE SEQUENCE [LARGE SCALE GENOMIC DNA]</scope>
    <source>
        <strain evidence="2">PF1309</strain>
    </source>
</reference>
<organism evidence="2 3">
    <name type="scientific">Diploscapter pachys</name>
    <dbReference type="NCBI Taxonomy" id="2018661"/>
    <lineage>
        <taxon>Eukaryota</taxon>
        <taxon>Metazoa</taxon>
        <taxon>Ecdysozoa</taxon>
        <taxon>Nematoda</taxon>
        <taxon>Chromadorea</taxon>
        <taxon>Rhabditida</taxon>
        <taxon>Rhabditina</taxon>
        <taxon>Rhabditomorpha</taxon>
        <taxon>Rhabditoidea</taxon>
        <taxon>Rhabditidae</taxon>
        <taxon>Diploscapter</taxon>
    </lineage>
</organism>
<feature type="region of interest" description="Disordered" evidence="1">
    <location>
        <begin position="224"/>
        <end position="246"/>
    </location>
</feature>